<dbReference type="EMBL" id="UINC01006002">
    <property type="protein sequence ID" value="SVA24877.1"/>
    <property type="molecule type" value="Genomic_DNA"/>
</dbReference>
<proteinExistence type="predicted"/>
<reference evidence="1" key="1">
    <citation type="submission" date="2018-05" db="EMBL/GenBank/DDBJ databases">
        <authorList>
            <person name="Lanie J.A."/>
            <person name="Ng W.-L."/>
            <person name="Kazmierczak K.M."/>
            <person name="Andrzejewski T.M."/>
            <person name="Davidsen T.M."/>
            <person name="Wayne K.J."/>
            <person name="Tettelin H."/>
            <person name="Glass J.I."/>
            <person name="Rusch D."/>
            <person name="Podicherti R."/>
            <person name="Tsui H.-C.T."/>
            <person name="Winkler M.E."/>
        </authorList>
    </citation>
    <scope>NUCLEOTIDE SEQUENCE</scope>
</reference>
<sequence length="147" mass="16654">MRLSLLALLFFAFASGQTMKWDNRARYTAMKISCDTDSVPIYLDGYYVGKTPITQALTVTPGWHKVSIFPPDDGIPEQSVPSNKTLKDIIRLGQQDVMIEEGNVELVVMSYRAIDAEIEEYQRQTQSGTWVRASMIFALLFIIIWGL</sequence>
<accession>A0A381UBZ8</accession>
<organism evidence="1">
    <name type="scientific">marine metagenome</name>
    <dbReference type="NCBI Taxonomy" id="408172"/>
    <lineage>
        <taxon>unclassified sequences</taxon>
        <taxon>metagenomes</taxon>
        <taxon>ecological metagenomes</taxon>
    </lineage>
</organism>
<gene>
    <name evidence="1" type="ORF">METZ01_LOCUS77731</name>
</gene>
<dbReference type="AlphaFoldDB" id="A0A381UBZ8"/>
<name>A0A381UBZ8_9ZZZZ</name>
<evidence type="ECO:0000313" key="1">
    <source>
        <dbReference type="EMBL" id="SVA24877.1"/>
    </source>
</evidence>
<protein>
    <recommendedName>
        <fullName evidence="2">PEGA domain-containing protein</fullName>
    </recommendedName>
</protein>
<evidence type="ECO:0008006" key="2">
    <source>
        <dbReference type="Google" id="ProtNLM"/>
    </source>
</evidence>